<protein>
    <submittedName>
        <fullName evidence="2">Uncharacterized protein</fullName>
    </submittedName>
</protein>
<keyword evidence="3" id="KW-1185">Reference proteome</keyword>
<keyword evidence="1" id="KW-0812">Transmembrane</keyword>
<reference evidence="2" key="1">
    <citation type="submission" date="2023-03" db="EMBL/GenBank/DDBJ databases">
        <title>Near-Complete genome sequence of Lipomyces tetrasporous NRRL Y-64009, an oleaginous yeast capable of growing on lignocellulosic hydrolysates.</title>
        <authorList>
            <consortium name="Lawrence Berkeley National Laboratory"/>
            <person name="Jagtap S.S."/>
            <person name="Liu J.-J."/>
            <person name="Walukiewicz H.E."/>
            <person name="Pangilinan J."/>
            <person name="Lipzen A."/>
            <person name="Ahrendt S."/>
            <person name="Koriabine M."/>
            <person name="Cobaugh K."/>
            <person name="Salamov A."/>
            <person name="Yoshinaga Y."/>
            <person name="Ng V."/>
            <person name="Daum C."/>
            <person name="Grigoriev I.V."/>
            <person name="Slininger P.J."/>
            <person name="Dien B.S."/>
            <person name="Jin Y.-S."/>
            <person name="Rao C.V."/>
        </authorList>
    </citation>
    <scope>NUCLEOTIDE SEQUENCE</scope>
    <source>
        <strain evidence="2">NRRL Y-64009</strain>
    </source>
</reference>
<dbReference type="EMBL" id="JARPMG010000002">
    <property type="protein sequence ID" value="KAJ8102756.1"/>
    <property type="molecule type" value="Genomic_DNA"/>
</dbReference>
<keyword evidence="1" id="KW-0472">Membrane</keyword>
<dbReference type="Proteomes" id="UP001217417">
    <property type="component" value="Unassembled WGS sequence"/>
</dbReference>
<keyword evidence="1" id="KW-1133">Transmembrane helix</keyword>
<comment type="caution">
    <text evidence="2">The sequence shown here is derived from an EMBL/GenBank/DDBJ whole genome shotgun (WGS) entry which is preliminary data.</text>
</comment>
<evidence type="ECO:0000256" key="1">
    <source>
        <dbReference type="SAM" id="Phobius"/>
    </source>
</evidence>
<organism evidence="2 3">
    <name type="scientific">Lipomyces tetrasporus</name>
    <dbReference type="NCBI Taxonomy" id="54092"/>
    <lineage>
        <taxon>Eukaryota</taxon>
        <taxon>Fungi</taxon>
        <taxon>Dikarya</taxon>
        <taxon>Ascomycota</taxon>
        <taxon>Saccharomycotina</taxon>
        <taxon>Lipomycetes</taxon>
        <taxon>Lipomycetales</taxon>
        <taxon>Lipomycetaceae</taxon>
        <taxon>Lipomyces</taxon>
    </lineage>
</organism>
<accession>A0AAD7QXJ7</accession>
<dbReference type="GeneID" id="80881017"/>
<dbReference type="AlphaFoldDB" id="A0AAD7QXJ7"/>
<proteinExistence type="predicted"/>
<evidence type="ECO:0000313" key="3">
    <source>
        <dbReference type="Proteomes" id="UP001217417"/>
    </source>
</evidence>
<evidence type="ECO:0000313" key="2">
    <source>
        <dbReference type="EMBL" id="KAJ8102756.1"/>
    </source>
</evidence>
<feature type="transmembrane region" description="Helical" evidence="1">
    <location>
        <begin position="44"/>
        <end position="62"/>
    </location>
</feature>
<gene>
    <name evidence="2" type="ORF">POJ06DRAFT_235712</name>
</gene>
<dbReference type="RefSeq" id="XP_056046206.1">
    <property type="nucleotide sequence ID" value="XM_056185851.1"/>
</dbReference>
<name>A0AAD7QXJ7_9ASCO</name>
<sequence>MNHTDNIAAAEITNRHGWLAAMKRPGTTDPQDMTKSPESVRKDITDTITIIVLLLEVIYYIYKIYRGRKRARGSKLTGDRNREVAHSARALGVLLSTYEIPSTIVTKSELVSILYERPVFKDFYRVSDSGFAKLASRYPDAMQVAIDYARTGDYSETPNLVAVISMLNDMFSLSGICPYIIALKEGSLDPIWRSPNISMTISTSREILGQLKAIDSSETQQEEVINAASGADGSFLAVASNVASKLDTC</sequence>